<dbReference type="AlphaFoldDB" id="A0A382WD08"/>
<proteinExistence type="predicted"/>
<name>A0A382WD08_9ZZZZ</name>
<organism evidence="1">
    <name type="scientific">marine metagenome</name>
    <dbReference type="NCBI Taxonomy" id="408172"/>
    <lineage>
        <taxon>unclassified sequences</taxon>
        <taxon>metagenomes</taxon>
        <taxon>ecological metagenomes</taxon>
    </lineage>
</organism>
<reference evidence="1" key="1">
    <citation type="submission" date="2018-05" db="EMBL/GenBank/DDBJ databases">
        <authorList>
            <person name="Lanie J.A."/>
            <person name="Ng W.-L."/>
            <person name="Kazmierczak K.M."/>
            <person name="Andrzejewski T.M."/>
            <person name="Davidsen T.M."/>
            <person name="Wayne K.J."/>
            <person name="Tettelin H."/>
            <person name="Glass J.I."/>
            <person name="Rusch D."/>
            <person name="Podicherti R."/>
            <person name="Tsui H.-C.T."/>
            <person name="Winkler M.E."/>
        </authorList>
    </citation>
    <scope>NUCLEOTIDE SEQUENCE</scope>
</reference>
<feature type="non-terminal residue" evidence="1">
    <location>
        <position position="26"/>
    </location>
</feature>
<dbReference type="InterPro" id="IPR027417">
    <property type="entry name" value="P-loop_NTPase"/>
</dbReference>
<gene>
    <name evidence="1" type="ORF">METZ01_LOCUS409571</name>
</gene>
<dbReference type="SUPFAM" id="SSF52540">
    <property type="entry name" value="P-loop containing nucleoside triphosphate hydrolases"/>
    <property type="match status" value="1"/>
</dbReference>
<accession>A0A382WD08</accession>
<dbReference type="Gene3D" id="3.40.50.300">
    <property type="entry name" value="P-loop containing nucleotide triphosphate hydrolases"/>
    <property type="match status" value="1"/>
</dbReference>
<dbReference type="EMBL" id="UINC01158915">
    <property type="protein sequence ID" value="SVD56717.1"/>
    <property type="molecule type" value="Genomic_DNA"/>
</dbReference>
<evidence type="ECO:0000313" key="1">
    <source>
        <dbReference type="EMBL" id="SVD56717.1"/>
    </source>
</evidence>
<protein>
    <submittedName>
        <fullName evidence="1">Uncharacterized protein</fullName>
    </submittedName>
</protein>
<sequence>MITFEGIDGSGKSTQICMLENELKKL</sequence>